<feature type="compositionally biased region" description="Basic and acidic residues" evidence="8">
    <location>
        <begin position="116"/>
        <end position="132"/>
    </location>
</feature>
<dbReference type="AlphaFoldDB" id="A0A8B8BBI8"/>
<feature type="compositionally biased region" description="Basic residues" evidence="8">
    <location>
        <begin position="436"/>
        <end position="450"/>
    </location>
</feature>
<proteinExistence type="inferred from homology"/>
<evidence type="ECO:0000256" key="5">
    <source>
        <dbReference type="ARBA" id="ARBA00022801"/>
    </source>
</evidence>
<evidence type="ECO:0000256" key="2">
    <source>
        <dbReference type="ARBA" id="ARBA00010489"/>
    </source>
</evidence>
<dbReference type="Pfam" id="PF00929">
    <property type="entry name" value="RNase_T"/>
    <property type="match status" value="1"/>
</dbReference>
<evidence type="ECO:0000313" key="11">
    <source>
        <dbReference type="RefSeq" id="XP_022300351.1"/>
    </source>
</evidence>
<name>A0A8B8BBI8_CRAVI</name>
<evidence type="ECO:0000256" key="3">
    <source>
        <dbReference type="ARBA" id="ARBA00016937"/>
    </source>
</evidence>
<comment type="subcellular location">
    <subcellularLocation>
        <location evidence="1">Nucleus</location>
    </subcellularLocation>
</comment>
<dbReference type="OrthoDB" id="8191639at2759"/>
<reference evidence="11" key="1">
    <citation type="submission" date="2025-08" db="UniProtKB">
        <authorList>
            <consortium name="RefSeq"/>
        </authorList>
    </citation>
    <scope>IDENTIFICATION</scope>
    <source>
        <tissue evidence="11">Whole sample</tissue>
    </source>
</reference>
<evidence type="ECO:0000259" key="9">
    <source>
        <dbReference type="SMART" id="SM00479"/>
    </source>
</evidence>
<feature type="region of interest" description="Disordered" evidence="8">
    <location>
        <begin position="432"/>
        <end position="455"/>
    </location>
</feature>
<keyword evidence="7" id="KW-0539">Nucleus</keyword>
<dbReference type="InterPro" id="IPR036397">
    <property type="entry name" value="RNaseH_sf"/>
</dbReference>
<dbReference type="SMART" id="SM00479">
    <property type="entry name" value="EXOIII"/>
    <property type="match status" value="1"/>
</dbReference>
<dbReference type="GO" id="GO:0003676">
    <property type="term" value="F:nucleic acid binding"/>
    <property type="evidence" value="ECO:0007669"/>
    <property type="project" value="InterPro"/>
</dbReference>
<dbReference type="InterPro" id="IPR037431">
    <property type="entry name" value="REX4_DEDDh_dom"/>
</dbReference>
<dbReference type="GeneID" id="111108641"/>
<dbReference type="GO" id="GO:0008408">
    <property type="term" value="F:3'-5' exonuclease activity"/>
    <property type="evidence" value="ECO:0007669"/>
    <property type="project" value="InterPro"/>
</dbReference>
<dbReference type="Gene3D" id="3.30.420.10">
    <property type="entry name" value="Ribonuclease H-like superfamily/Ribonuclease H"/>
    <property type="match status" value="1"/>
</dbReference>
<evidence type="ECO:0000256" key="1">
    <source>
        <dbReference type="ARBA" id="ARBA00004123"/>
    </source>
</evidence>
<dbReference type="InterPro" id="IPR047021">
    <property type="entry name" value="REXO1/3/4-like"/>
</dbReference>
<feature type="domain" description="Exonuclease" evidence="9">
    <location>
        <begin position="269"/>
        <end position="430"/>
    </location>
</feature>
<dbReference type="GO" id="GO:0006364">
    <property type="term" value="P:rRNA processing"/>
    <property type="evidence" value="ECO:0007669"/>
    <property type="project" value="InterPro"/>
</dbReference>
<dbReference type="KEGG" id="cvn:111108641"/>
<sequence>MNMKRKRKQRDDQENVSECKRAKPACGVQTSSECVHVAEQEKKVMNRKKRKVGDGDKLSNVQKKICKDKVTDGRTGKDKQQVKNKPDKEVHPPKVTSSPTGMKENFNAKKVKKAHVQIEKLTKETDGEKTESKAGSTDSKKVNSKKMNKWQRFKKKKDMQKTVKKAASKETKNVSSPAVKRESKPAQPVKSQDVSSNWKKLQQDLGIQPKKRKVQQKIEANEEKDKKEPEIWFDDVDEILLDRKDKHPEKCTSTHNPLVKTGSFGGVTNILAMDCEMVGVGREGKESMLARVSIVNQHGHCVYDEYVKPMEEVVDYRTKVSGIRKHDLEKGKEFSVVQKEVGDIIQGRILVGHAIHHDLQVLYIGHPKKQLRDTSRYKFFRQLSNGRTPSLKKLSARVLGVSVQEGEHSSVQDAQATMRLYTMYRKQWEKELKEKTKPRKKGKSQKKKRMIGKDKIDIKAKNVKAEEIIPSSLLERD</sequence>
<evidence type="ECO:0000313" key="10">
    <source>
        <dbReference type="Proteomes" id="UP000694844"/>
    </source>
</evidence>
<dbReference type="PANTHER" id="PTHR12801:SF158">
    <property type="entry name" value="RNA EXONUCLEASE 4"/>
    <property type="match status" value="1"/>
</dbReference>
<evidence type="ECO:0000256" key="7">
    <source>
        <dbReference type="ARBA" id="ARBA00023242"/>
    </source>
</evidence>
<keyword evidence="6" id="KW-0269">Exonuclease</keyword>
<accession>A0A8B8BBI8</accession>
<evidence type="ECO:0000256" key="8">
    <source>
        <dbReference type="SAM" id="MobiDB-lite"/>
    </source>
</evidence>
<keyword evidence="5" id="KW-0378">Hydrolase</keyword>
<dbReference type="GO" id="GO:0005634">
    <property type="term" value="C:nucleus"/>
    <property type="evidence" value="ECO:0007669"/>
    <property type="project" value="UniProtKB-SubCell"/>
</dbReference>
<feature type="compositionally biased region" description="Basic residues" evidence="8">
    <location>
        <begin position="142"/>
        <end position="166"/>
    </location>
</feature>
<evidence type="ECO:0000256" key="4">
    <source>
        <dbReference type="ARBA" id="ARBA00022722"/>
    </source>
</evidence>
<gene>
    <name evidence="11" type="primary">LOC111108641</name>
</gene>
<feature type="compositionally biased region" description="Polar residues" evidence="8">
    <location>
        <begin position="189"/>
        <end position="200"/>
    </location>
</feature>
<feature type="region of interest" description="Disordered" evidence="8">
    <location>
        <begin position="1"/>
        <end position="23"/>
    </location>
</feature>
<feature type="compositionally biased region" description="Basic and acidic residues" evidence="8">
    <location>
        <begin position="9"/>
        <end position="21"/>
    </location>
</feature>
<dbReference type="SUPFAM" id="SSF53098">
    <property type="entry name" value="Ribonuclease H-like"/>
    <property type="match status" value="1"/>
</dbReference>
<feature type="region of interest" description="Disordered" evidence="8">
    <location>
        <begin position="42"/>
        <end position="225"/>
    </location>
</feature>
<keyword evidence="10" id="KW-1185">Reference proteome</keyword>
<evidence type="ECO:0000256" key="6">
    <source>
        <dbReference type="ARBA" id="ARBA00022839"/>
    </source>
</evidence>
<keyword evidence="4" id="KW-0540">Nuclease</keyword>
<dbReference type="CDD" id="cd06144">
    <property type="entry name" value="REX4_like"/>
    <property type="match status" value="1"/>
</dbReference>
<dbReference type="InterPro" id="IPR012337">
    <property type="entry name" value="RNaseH-like_sf"/>
</dbReference>
<protein>
    <recommendedName>
        <fullName evidence="3">RNA exonuclease 4</fullName>
    </recommendedName>
</protein>
<dbReference type="InterPro" id="IPR013520">
    <property type="entry name" value="Ribonucl_H"/>
</dbReference>
<organism evidence="10 11">
    <name type="scientific">Crassostrea virginica</name>
    <name type="common">Eastern oyster</name>
    <dbReference type="NCBI Taxonomy" id="6565"/>
    <lineage>
        <taxon>Eukaryota</taxon>
        <taxon>Metazoa</taxon>
        <taxon>Spiralia</taxon>
        <taxon>Lophotrochozoa</taxon>
        <taxon>Mollusca</taxon>
        <taxon>Bivalvia</taxon>
        <taxon>Autobranchia</taxon>
        <taxon>Pteriomorphia</taxon>
        <taxon>Ostreida</taxon>
        <taxon>Ostreoidea</taxon>
        <taxon>Ostreidae</taxon>
        <taxon>Crassostrea</taxon>
    </lineage>
</organism>
<comment type="similarity">
    <text evidence="2">Belongs to the REXO4 family.</text>
</comment>
<dbReference type="PANTHER" id="PTHR12801">
    <property type="entry name" value="RNA EXONUCLEASE REXO1 / RECO3 FAMILY MEMBER-RELATED"/>
    <property type="match status" value="1"/>
</dbReference>
<feature type="compositionally biased region" description="Basic and acidic residues" evidence="8">
    <location>
        <begin position="65"/>
        <end position="92"/>
    </location>
</feature>
<dbReference type="RefSeq" id="XP_022300351.1">
    <property type="nucleotide sequence ID" value="XM_022444643.1"/>
</dbReference>
<dbReference type="Proteomes" id="UP000694844">
    <property type="component" value="Chromosome 8"/>
</dbReference>
<dbReference type="FunFam" id="3.30.420.10:FF:000007">
    <property type="entry name" value="Interferon-stimulated exonuclease gene 20"/>
    <property type="match status" value="1"/>
</dbReference>